<evidence type="ECO:0000256" key="1">
    <source>
        <dbReference type="ARBA" id="ARBA00010617"/>
    </source>
</evidence>
<dbReference type="InterPro" id="IPR001128">
    <property type="entry name" value="Cyt_P450"/>
</dbReference>
<dbReference type="InterPro" id="IPR002401">
    <property type="entry name" value="Cyt_P450_E_grp-I"/>
</dbReference>
<reference evidence="9" key="1">
    <citation type="journal article" date="2019" name="Int. J. Syst. Evol. Microbiol.">
        <title>The Global Catalogue of Microorganisms (GCM) 10K type strain sequencing project: providing services to taxonomists for standard genome sequencing and annotation.</title>
        <authorList>
            <consortium name="The Broad Institute Genomics Platform"/>
            <consortium name="The Broad Institute Genome Sequencing Center for Infectious Disease"/>
            <person name="Wu L."/>
            <person name="Ma J."/>
        </authorList>
    </citation>
    <scope>NUCLEOTIDE SEQUENCE [LARGE SCALE GENOMIC DNA]</scope>
    <source>
        <strain evidence="9">CGMCC 4.7349</strain>
    </source>
</reference>
<evidence type="ECO:0000313" key="8">
    <source>
        <dbReference type="EMBL" id="GGO40989.1"/>
    </source>
</evidence>
<keyword evidence="4 7" id="KW-0560">Oxidoreductase</keyword>
<protein>
    <submittedName>
        <fullName evidence="8">Cytochrome P450</fullName>
    </submittedName>
</protein>
<name>A0ABQ2LNE3_9ACTN</name>
<dbReference type="RefSeq" id="WP_189173662.1">
    <property type="nucleotide sequence ID" value="NZ_BMNG01000004.1"/>
</dbReference>
<evidence type="ECO:0000256" key="7">
    <source>
        <dbReference type="RuleBase" id="RU000461"/>
    </source>
</evidence>
<dbReference type="SUPFAM" id="SSF48264">
    <property type="entry name" value="Cytochrome P450"/>
    <property type="match status" value="1"/>
</dbReference>
<comment type="similarity">
    <text evidence="1 7">Belongs to the cytochrome P450 family.</text>
</comment>
<dbReference type="PROSITE" id="PS00086">
    <property type="entry name" value="CYTOCHROME_P450"/>
    <property type="match status" value="1"/>
</dbReference>
<dbReference type="InterPro" id="IPR036396">
    <property type="entry name" value="Cyt_P450_sf"/>
</dbReference>
<dbReference type="InterPro" id="IPR017972">
    <property type="entry name" value="Cyt_P450_CS"/>
</dbReference>
<dbReference type="PRINTS" id="PR00385">
    <property type="entry name" value="P450"/>
</dbReference>
<dbReference type="Proteomes" id="UP000656881">
    <property type="component" value="Unassembled WGS sequence"/>
</dbReference>
<evidence type="ECO:0000256" key="6">
    <source>
        <dbReference type="ARBA" id="ARBA00023033"/>
    </source>
</evidence>
<keyword evidence="5 7" id="KW-0408">Iron</keyword>
<organism evidence="8 9">
    <name type="scientific">Streptomyces lasiicapitis</name>
    <dbReference type="NCBI Taxonomy" id="1923961"/>
    <lineage>
        <taxon>Bacteria</taxon>
        <taxon>Bacillati</taxon>
        <taxon>Actinomycetota</taxon>
        <taxon>Actinomycetes</taxon>
        <taxon>Kitasatosporales</taxon>
        <taxon>Streptomycetaceae</taxon>
        <taxon>Streptomyces</taxon>
    </lineage>
</organism>
<dbReference type="Pfam" id="PF00067">
    <property type="entry name" value="p450"/>
    <property type="match status" value="1"/>
</dbReference>
<evidence type="ECO:0000256" key="5">
    <source>
        <dbReference type="ARBA" id="ARBA00023004"/>
    </source>
</evidence>
<comment type="caution">
    <text evidence="8">The sequence shown here is derived from an EMBL/GenBank/DDBJ whole genome shotgun (WGS) entry which is preliminary data.</text>
</comment>
<dbReference type="EMBL" id="BMNG01000004">
    <property type="protein sequence ID" value="GGO40989.1"/>
    <property type="molecule type" value="Genomic_DNA"/>
</dbReference>
<keyword evidence="6 7" id="KW-0503">Monooxygenase</keyword>
<dbReference type="InterPro" id="IPR050196">
    <property type="entry name" value="Cytochrome_P450_Monoox"/>
</dbReference>
<accession>A0ABQ2LNE3</accession>
<sequence>MSATLTEPRQIPDLSLGEKLSGLSAIRRDQVAFLSKAVEKYGDVFRMRLLGNPLVMLNHPDHVHRVLVENRENYDKENFLYRTVRPVLRNGLIGAIGGESWHRQRRLMQPSFHRPKISAFADTMTEETAAMLGRWHQRYRDGDVAAVVPDVGHIALRIVTRNLFGADVGPTTEAIENDFTYANQIMGDFFRFPFPPLHWPTPSHLRLRKLIANLDRFVAEMIEQRNTRSDGSPTLLSILADAVDEETGHRMDSVQLQQEVVNIMVGGYETTTGAASFLLYLIAKHPEVQERMHAEITEVLDGRQPGFDDVAKLTYTRMVVDETLRLRGPAWQTMRRAVGPDEVGGFGIDANTGIYINFYTMHRHRDFWPDPERFDPERFAPQAVAERPRNAYIPFGSGLRVCIGKHFALTELMIIATMIVQQYRLVLPDNHPPVGLDQLVTLRPKHEVLLRLERR</sequence>
<keyword evidence="3 7" id="KW-0479">Metal-binding</keyword>
<evidence type="ECO:0000256" key="4">
    <source>
        <dbReference type="ARBA" id="ARBA00023002"/>
    </source>
</evidence>
<gene>
    <name evidence="8" type="ORF">GCM10012286_20010</name>
</gene>
<dbReference type="PRINTS" id="PR00463">
    <property type="entry name" value="EP450I"/>
</dbReference>
<dbReference type="PANTHER" id="PTHR24291:SF50">
    <property type="entry name" value="BIFUNCTIONAL ALBAFLAVENONE MONOOXYGENASE_TERPENE SYNTHASE"/>
    <property type="match status" value="1"/>
</dbReference>
<dbReference type="CDD" id="cd20620">
    <property type="entry name" value="CYP132-like"/>
    <property type="match status" value="1"/>
</dbReference>
<proteinExistence type="inferred from homology"/>
<keyword evidence="9" id="KW-1185">Reference proteome</keyword>
<keyword evidence="2 7" id="KW-0349">Heme</keyword>
<dbReference type="PANTHER" id="PTHR24291">
    <property type="entry name" value="CYTOCHROME P450 FAMILY 4"/>
    <property type="match status" value="1"/>
</dbReference>
<evidence type="ECO:0000256" key="2">
    <source>
        <dbReference type="ARBA" id="ARBA00022617"/>
    </source>
</evidence>
<evidence type="ECO:0000256" key="3">
    <source>
        <dbReference type="ARBA" id="ARBA00022723"/>
    </source>
</evidence>
<evidence type="ECO:0000313" key="9">
    <source>
        <dbReference type="Proteomes" id="UP000656881"/>
    </source>
</evidence>
<dbReference type="Gene3D" id="1.10.630.10">
    <property type="entry name" value="Cytochrome P450"/>
    <property type="match status" value="1"/>
</dbReference>